<feature type="region of interest" description="Disordered" evidence="11">
    <location>
        <begin position="136"/>
        <end position="172"/>
    </location>
</feature>
<dbReference type="SMART" id="SM00355">
    <property type="entry name" value="ZnF_C2H2"/>
    <property type="match status" value="6"/>
</dbReference>
<feature type="domain" description="C2H2-type" evidence="13">
    <location>
        <begin position="508"/>
        <end position="536"/>
    </location>
</feature>
<evidence type="ECO:0000256" key="5">
    <source>
        <dbReference type="ARBA" id="ARBA00022833"/>
    </source>
</evidence>
<keyword evidence="5" id="KW-0862">Zinc</keyword>
<accession>A0A914VJG3</accession>
<evidence type="ECO:0000256" key="4">
    <source>
        <dbReference type="ARBA" id="ARBA00022771"/>
    </source>
</evidence>
<dbReference type="PROSITE" id="PS50157">
    <property type="entry name" value="ZINC_FINGER_C2H2_2"/>
    <property type="match status" value="2"/>
</dbReference>
<dbReference type="Gene3D" id="3.30.710.10">
    <property type="entry name" value="Potassium Channel Kv1.1, Chain A"/>
    <property type="match status" value="1"/>
</dbReference>
<keyword evidence="7" id="KW-0238">DNA-binding</keyword>
<protein>
    <submittedName>
        <fullName evidence="15">Uncharacterized protein</fullName>
    </submittedName>
</protein>
<feature type="domain" description="C2H2-type" evidence="13">
    <location>
        <begin position="480"/>
        <end position="507"/>
    </location>
</feature>
<feature type="compositionally biased region" description="Polar residues" evidence="11">
    <location>
        <begin position="643"/>
        <end position="653"/>
    </location>
</feature>
<feature type="region of interest" description="Disordered" evidence="11">
    <location>
        <begin position="289"/>
        <end position="354"/>
    </location>
</feature>
<sequence>MAPSPLIVDGNFPQCFLRNLREYRDLHFLCDCILRIETPQSVLNVDSDNHTDEIYAHRLVLAATSNFFKEIFLLKKDQKDSMTTVTLKLHSPDAVNCFKVILGFLYSGELHLKDCDPNHVFQVAKVCQITALEEQLRPPSPPKIPKQQPQQISPPTKSESNGRLNDNSPTPPARLNIFCADHKQMCCPCRNTSDGSLSSPYEARSMASFSPTSNAMAYVPVQSSMVSMVSTPSAVTLPTITAAEIRSNMIHHGYYGPLLPTTSNFLPTTPQSAPAFPSPVHQGFHPMMRFPLNGPQSMLSPSTPNSPLNGHPPRPLEGLTDQQQPSPRKVTAKRGTNAKLTQRPSPPDAPFDNLGDVIIPSSEKEGWCRNKKYIERVPSGFMCTVCRKVYGRYNSVSYHVTIYHRNPPIKCDEPGCQFTTREARYIHFHKYYRHHIALPESIDLGSRKCPFCRHVSKSPAMLEKHINRHMPECNRVGRMYQCQQCPKQLSSQRAMYDHMLTHNEDKNYPCEQCNYKGRTESNLAQHVMFKHSSEMFKQKKRCQIDDCNFTCASFESMQEHKVRVHGKIDAIGVNSEHHSNHEEEDDDAMLVHSDDDDELIDVDGESSTASVTSDAIHSTTPPPESSASGHSDLVVPATPPPSFSSIVDNNANITPVGREPKIQLGSTPKLPLGRTGKQGGYSANSSSTSLEDDHSQLAAYSAENEPIVTRDYGIV</sequence>
<evidence type="ECO:0000256" key="10">
    <source>
        <dbReference type="PROSITE-ProRule" id="PRU00042"/>
    </source>
</evidence>
<evidence type="ECO:0000256" key="3">
    <source>
        <dbReference type="ARBA" id="ARBA00022737"/>
    </source>
</evidence>
<feature type="compositionally biased region" description="Polar residues" evidence="11">
    <location>
        <begin position="605"/>
        <end position="629"/>
    </location>
</feature>
<evidence type="ECO:0000256" key="9">
    <source>
        <dbReference type="ARBA" id="ARBA00023242"/>
    </source>
</evidence>
<keyword evidence="14" id="KW-1185">Reference proteome</keyword>
<keyword evidence="9" id="KW-0539">Nucleus</keyword>
<dbReference type="SMART" id="SM00225">
    <property type="entry name" value="BTB"/>
    <property type="match status" value="1"/>
</dbReference>
<evidence type="ECO:0000256" key="8">
    <source>
        <dbReference type="ARBA" id="ARBA00023163"/>
    </source>
</evidence>
<organism evidence="14 15">
    <name type="scientific">Plectus sambesii</name>
    <dbReference type="NCBI Taxonomy" id="2011161"/>
    <lineage>
        <taxon>Eukaryota</taxon>
        <taxon>Metazoa</taxon>
        <taxon>Ecdysozoa</taxon>
        <taxon>Nematoda</taxon>
        <taxon>Chromadorea</taxon>
        <taxon>Plectida</taxon>
        <taxon>Plectina</taxon>
        <taxon>Plectoidea</taxon>
        <taxon>Plectidae</taxon>
        <taxon>Plectus</taxon>
    </lineage>
</organism>
<evidence type="ECO:0000259" key="13">
    <source>
        <dbReference type="PROSITE" id="PS50157"/>
    </source>
</evidence>
<keyword evidence="4 10" id="KW-0863">Zinc-finger</keyword>
<dbReference type="PROSITE" id="PS50097">
    <property type="entry name" value="BTB"/>
    <property type="match status" value="1"/>
</dbReference>
<keyword evidence="8" id="KW-0804">Transcription</keyword>
<dbReference type="InterPro" id="IPR011333">
    <property type="entry name" value="SKP1/BTB/POZ_sf"/>
</dbReference>
<dbReference type="InterPro" id="IPR000210">
    <property type="entry name" value="BTB/POZ_dom"/>
</dbReference>
<dbReference type="GO" id="GO:0008270">
    <property type="term" value="F:zinc ion binding"/>
    <property type="evidence" value="ECO:0007669"/>
    <property type="project" value="UniProtKB-KW"/>
</dbReference>
<name>A0A914VJG3_9BILA</name>
<feature type="domain" description="BTB" evidence="12">
    <location>
        <begin position="30"/>
        <end position="114"/>
    </location>
</feature>
<proteinExistence type="predicted"/>
<dbReference type="GO" id="GO:0000978">
    <property type="term" value="F:RNA polymerase II cis-regulatory region sequence-specific DNA binding"/>
    <property type="evidence" value="ECO:0007669"/>
    <property type="project" value="TreeGrafter"/>
</dbReference>
<dbReference type="AlphaFoldDB" id="A0A914VJG3"/>
<dbReference type="CDD" id="cd18186">
    <property type="entry name" value="BTB_POZ_ZBTB_KLHL-like"/>
    <property type="match status" value="1"/>
</dbReference>
<dbReference type="InterPro" id="IPR036236">
    <property type="entry name" value="Znf_C2H2_sf"/>
</dbReference>
<evidence type="ECO:0000256" key="7">
    <source>
        <dbReference type="ARBA" id="ARBA00023125"/>
    </source>
</evidence>
<evidence type="ECO:0000256" key="11">
    <source>
        <dbReference type="SAM" id="MobiDB-lite"/>
    </source>
</evidence>
<dbReference type="PANTHER" id="PTHR46105:SF5">
    <property type="entry name" value="ZINC FINGER AND BTB DOMAIN-CONTAINING PROTEIN 44 ISOFORM X1"/>
    <property type="match status" value="1"/>
</dbReference>
<dbReference type="InterPro" id="IPR013087">
    <property type="entry name" value="Znf_C2H2_type"/>
</dbReference>
<evidence type="ECO:0000259" key="12">
    <source>
        <dbReference type="PROSITE" id="PS50097"/>
    </source>
</evidence>
<dbReference type="GO" id="GO:0005634">
    <property type="term" value="C:nucleus"/>
    <property type="evidence" value="ECO:0007669"/>
    <property type="project" value="UniProtKB-SubCell"/>
</dbReference>
<feature type="compositionally biased region" description="Polar residues" evidence="11">
    <location>
        <begin position="156"/>
        <end position="168"/>
    </location>
</feature>
<keyword evidence="6" id="KW-0805">Transcription regulation</keyword>
<evidence type="ECO:0000313" key="14">
    <source>
        <dbReference type="Proteomes" id="UP000887566"/>
    </source>
</evidence>
<reference evidence="15" key="1">
    <citation type="submission" date="2022-11" db="UniProtKB">
        <authorList>
            <consortium name="WormBaseParasite"/>
        </authorList>
    </citation>
    <scope>IDENTIFICATION</scope>
</reference>
<feature type="region of interest" description="Disordered" evidence="11">
    <location>
        <begin position="599"/>
        <end position="694"/>
    </location>
</feature>
<keyword evidence="3" id="KW-0677">Repeat</keyword>
<evidence type="ECO:0000313" key="15">
    <source>
        <dbReference type="WBParaSite" id="PSAMB.scaffold210size65584.g3278.t1"/>
    </source>
</evidence>
<evidence type="ECO:0000256" key="2">
    <source>
        <dbReference type="ARBA" id="ARBA00022723"/>
    </source>
</evidence>
<feature type="compositionally biased region" description="Low complexity" evidence="11">
    <location>
        <begin position="145"/>
        <end position="155"/>
    </location>
</feature>
<dbReference type="PANTHER" id="PTHR46105">
    <property type="entry name" value="AGAP004733-PA"/>
    <property type="match status" value="1"/>
</dbReference>
<feature type="compositionally biased region" description="Polar residues" evidence="11">
    <location>
        <begin position="294"/>
        <end position="308"/>
    </location>
</feature>
<evidence type="ECO:0000256" key="1">
    <source>
        <dbReference type="ARBA" id="ARBA00004123"/>
    </source>
</evidence>
<keyword evidence="2" id="KW-0479">Metal-binding</keyword>
<evidence type="ECO:0000256" key="6">
    <source>
        <dbReference type="ARBA" id="ARBA00023015"/>
    </source>
</evidence>
<dbReference type="SUPFAM" id="SSF57667">
    <property type="entry name" value="beta-beta-alpha zinc fingers"/>
    <property type="match status" value="2"/>
</dbReference>
<dbReference type="Gene3D" id="3.30.160.60">
    <property type="entry name" value="Classic Zinc Finger"/>
    <property type="match status" value="2"/>
</dbReference>
<dbReference type="SUPFAM" id="SSF54695">
    <property type="entry name" value="POZ domain"/>
    <property type="match status" value="1"/>
</dbReference>
<dbReference type="Proteomes" id="UP000887566">
    <property type="component" value="Unplaced"/>
</dbReference>
<dbReference type="GO" id="GO:0000981">
    <property type="term" value="F:DNA-binding transcription factor activity, RNA polymerase II-specific"/>
    <property type="evidence" value="ECO:0007669"/>
    <property type="project" value="TreeGrafter"/>
</dbReference>
<comment type="subcellular location">
    <subcellularLocation>
        <location evidence="1">Nucleus</location>
    </subcellularLocation>
</comment>
<dbReference type="Pfam" id="PF00651">
    <property type="entry name" value="BTB"/>
    <property type="match status" value="1"/>
</dbReference>
<dbReference type="PROSITE" id="PS00028">
    <property type="entry name" value="ZINC_FINGER_C2H2_1"/>
    <property type="match status" value="2"/>
</dbReference>
<dbReference type="InterPro" id="IPR050457">
    <property type="entry name" value="ZnFinger_BTB_dom_contain"/>
</dbReference>
<dbReference type="WBParaSite" id="PSAMB.scaffold210size65584.g3278.t1">
    <property type="protein sequence ID" value="PSAMB.scaffold210size65584.g3278.t1"/>
    <property type="gene ID" value="PSAMB.scaffold210size65584.g3278"/>
</dbReference>